<name>G8C3B6_9MOLU</name>
<sequence>MSAIWELAQHWRELSFVSLSLLPLSSLLLFTGKQFDWSKPEGVNSYIKLFVIDESSAAGTPAAVSVTSTSGGGSQVSKSYEIVQVSAEAGGSRSSLNSKLALVAKMPLTSIENLSNWEYCLPTSSPLTTTTQVQVQAAVSTESASSGECSLQKWSSSSSSGESKNTSGNPETIKYLLELASKYIRLQHQVNMIYLFHAKKQENSASSSTASSNDLSKVNGECGFKSDTAGEANSTSTLAQQMLLTSTAKVKKCLPFPLLVEIYLKLKSSTATTVASSESTTSSSITQEKIKNGELWGQLSYGLTDYWGNVKQVNRHGGNESAQKEPVLIEVPLILNYTLSEPSDSSDGCNSTTSNSDDSKPRNFEQLWQKYTDRSLRLCHYLKNKETKKER</sequence>
<evidence type="ECO:0000313" key="2">
    <source>
        <dbReference type="EMBL" id="CCE66814.1"/>
    </source>
</evidence>
<dbReference type="OrthoDB" id="397740at2"/>
<gene>
    <name evidence="2" type="ORF">MHM_02960</name>
</gene>
<reference evidence="2" key="2">
    <citation type="submission" date="2011-11" db="EMBL/GenBank/DDBJ databases">
        <authorList>
            <person name="Barker E."/>
        </authorList>
    </citation>
    <scope>NUCLEOTIDE SEQUENCE</scope>
    <source>
        <strain evidence="2">Birmingham 1</strain>
    </source>
</reference>
<proteinExistence type="predicted"/>
<evidence type="ECO:0000256" key="1">
    <source>
        <dbReference type="SAM" id="MobiDB-lite"/>
    </source>
</evidence>
<dbReference type="AlphaFoldDB" id="G8C3B6"/>
<accession>G8C3B6</accession>
<dbReference type="EMBL" id="HE613254">
    <property type="protein sequence ID" value="CCE66814.1"/>
    <property type="molecule type" value="Genomic_DNA"/>
</dbReference>
<feature type="region of interest" description="Disordered" evidence="1">
    <location>
        <begin position="340"/>
        <end position="363"/>
    </location>
</feature>
<dbReference type="HOGENOM" id="CLU_061550_0_0_14"/>
<organism evidence="2">
    <name type="scientific">Candidatus Mycoplasma haematominutum 'Birmingham 1'</name>
    <dbReference type="NCBI Taxonomy" id="1116213"/>
    <lineage>
        <taxon>Bacteria</taxon>
        <taxon>Bacillati</taxon>
        <taxon>Mycoplasmatota</taxon>
        <taxon>Mollicutes</taxon>
        <taxon>Mycoplasmataceae</taxon>
        <taxon>Mycoplasma</taxon>
    </lineage>
</organism>
<feature type="compositionally biased region" description="Polar residues" evidence="1">
    <location>
        <begin position="340"/>
        <end position="356"/>
    </location>
</feature>
<dbReference type="RefSeq" id="WP_015511679.1">
    <property type="nucleotide sequence ID" value="NC_021007.1"/>
</dbReference>
<dbReference type="KEGG" id="mhb:MHM_02960"/>
<dbReference type="PATRIC" id="fig|1116213.3.peg.314"/>
<reference evidence="2" key="1">
    <citation type="submission" date="2011-11" db="EMBL/GenBank/DDBJ databases">
        <title>Complete genome sequence of Candidatus Mycoplasma haemominutum.</title>
        <authorList>
            <person name="Barker E.N."/>
            <person name="Darby A.C."/>
            <person name="Helps C.R."/>
            <person name="Peters I.R."/>
            <person name="Hughes M.A."/>
            <person name="Radford A.D."/>
            <person name="Novacco M."/>
            <person name="Boretti F."/>
            <person name="Hofmann-Lehmann R."/>
            <person name="Tasker S."/>
        </authorList>
    </citation>
    <scope>NUCLEOTIDE SEQUENCE</scope>
    <source>
        <strain evidence="2">Birmingham 1</strain>
    </source>
</reference>
<protein>
    <submittedName>
        <fullName evidence="2">Uncharacterized protein</fullName>
    </submittedName>
</protein>